<reference evidence="1 2" key="1">
    <citation type="submission" date="2007-06" db="EMBL/GenBank/DDBJ databases">
        <authorList>
            <person name="Shimkets L."/>
            <person name="Ferriera S."/>
            <person name="Johnson J."/>
            <person name="Kravitz S."/>
            <person name="Beeson K."/>
            <person name="Sutton G."/>
            <person name="Rogers Y.-H."/>
            <person name="Friedman R."/>
            <person name="Frazier M."/>
            <person name="Venter J.C."/>
        </authorList>
    </citation>
    <scope>NUCLEOTIDE SEQUENCE [LARGE SCALE GENOMIC DNA]</scope>
    <source>
        <strain evidence="1 2">SIR-1</strain>
    </source>
</reference>
<dbReference type="STRING" id="391625.PPSIR1_42326"/>
<organism evidence="1 2">
    <name type="scientific">Plesiocystis pacifica SIR-1</name>
    <dbReference type="NCBI Taxonomy" id="391625"/>
    <lineage>
        <taxon>Bacteria</taxon>
        <taxon>Pseudomonadati</taxon>
        <taxon>Myxococcota</taxon>
        <taxon>Polyangia</taxon>
        <taxon>Nannocystales</taxon>
        <taxon>Nannocystaceae</taxon>
        <taxon>Plesiocystis</taxon>
    </lineage>
</organism>
<evidence type="ECO:0000313" key="1">
    <source>
        <dbReference type="EMBL" id="EDM76259.1"/>
    </source>
</evidence>
<evidence type="ECO:0000313" key="2">
    <source>
        <dbReference type="Proteomes" id="UP000005801"/>
    </source>
</evidence>
<proteinExistence type="predicted"/>
<name>A6GD21_9BACT</name>
<sequence>MLLATAACSDRSLEEREDVSTTADMTALDEGGNAGGSVYGTVYEGDEMTVADYPGDCSINYASFGAPYVLTSCLDGAEDECEELCGSKDICGSLSSACIELPDWDRRAACHAAVVHGRALFAEGVDPAALAERLAEHAGALELVALIPVDNVEDADELSIVVGVPAAVASLDDDTLGDEHSVSVEVAAEAVRRAQAAQISDALWGALADLGLEDEAGKSGLWLAVGGWASARLQSGSDGLTAYSENEPPEVAISFDIADGTTLVAGSA</sequence>
<protein>
    <submittedName>
        <fullName evidence="1">Uncharacterized protein</fullName>
    </submittedName>
</protein>
<keyword evidence="2" id="KW-1185">Reference proteome</keyword>
<accession>A6GD21</accession>
<dbReference type="Proteomes" id="UP000005801">
    <property type="component" value="Unassembled WGS sequence"/>
</dbReference>
<dbReference type="EMBL" id="ABCS01000069">
    <property type="protein sequence ID" value="EDM76259.1"/>
    <property type="molecule type" value="Genomic_DNA"/>
</dbReference>
<gene>
    <name evidence="1" type="ORF">PPSIR1_42326</name>
</gene>
<comment type="caution">
    <text evidence="1">The sequence shown here is derived from an EMBL/GenBank/DDBJ whole genome shotgun (WGS) entry which is preliminary data.</text>
</comment>
<dbReference type="AlphaFoldDB" id="A6GD21"/>